<dbReference type="AlphaFoldDB" id="A0A2A5B7C6"/>
<dbReference type="PANTHER" id="PTHR30485">
    <property type="entry name" value="NI/FE-HYDROGENASE 1 B-TYPE CYTOCHROME SUBUNIT"/>
    <property type="match status" value="1"/>
</dbReference>
<dbReference type="GO" id="GO:0005886">
    <property type="term" value="C:plasma membrane"/>
    <property type="evidence" value="ECO:0007669"/>
    <property type="project" value="UniProtKB-SubCell"/>
</dbReference>
<keyword evidence="2" id="KW-1003">Cell membrane</keyword>
<feature type="domain" description="Cytochrome b561 bacterial/Ni-hydrogenase" evidence="7">
    <location>
        <begin position="22"/>
        <end position="269"/>
    </location>
</feature>
<keyword evidence="5 6" id="KW-0472">Membrane</keyword>
<evidence type="ECO:0000256" key="4">
    <source>
        <dbReference type="ARBA" id="ARBA00022989"/>
    </source>
</evidence>
<dbReference type="EMBL" id="NVVJ01000006">
    <property type="protein sequence ID" value="PCJ27484.1"/>
    <property type="molecule type" value="Genomic_DNA"/>
</dbReference>
<proteinExistence type="predicted"/>
<evidence type="ECO:0000256" key="6">
    <source>
        <dbReference type="SAM" id="Phobius"/>
    </source>
</evidence>
<dbReference type="InterPro" id="IPR051542">
    <property type="entry name" value="Hydrogenase_cytochrome"/>
</dbReference>
<gene>
    <name evidence="8" type="ORF">COA96_03010</name>
</gene>
<dbReference type="GO" id="GO:0020037">
    <property type="term" value="F:heme binding"/>
    <property type="evidence" value="ECO:0007669"/>
    <property type="project" value="TreeGrafter"/>
</dbReference>
<dbReference type="Gene3D" id="1.20.950.20">
    <property type="entry name" value="Transmembrane di-heme cytochromes, Chain C"/>
    <property type="match status" value="1"/>
</dbReference>
<accession>A0A2A5B7C6</accession>
<keyword evidence="3 6" id="KW-0812">Transmembrane</keyword>
<dbReference type="Pfam" id="PF01292">
    <property type="entry name" value="Ni_hydr_CYTB"/>
    <property type="match status" value="1"/>
</dbReference>
<reference evidence="9" key="1">
    <citation type="submission" date="2017-08" db="EMBL/GenBank/DDBJ databases">
        <title>A dynamic microbial community with high functional redundancy inhabits the cold, oxic subseafloor aquifer.</title>
        <authorList>
            <person name="Tully B.J."/>
            <person name="Wheat C.G."/>
            <person name="Glazer B.T."/>
            <person name="Huber J.A."/>
        </authorList>
    </citation>
    <scope>NUCLEOTIDE SEQUENCE [LARGE SCALE GENOMIC DNA]</scope>
</reference>
<feature type="transmembrane region" description="Helical" evidence="6">
    <location>
        <begin position="235"/>
        <end position="260"/>
    </location>
</feature>
<feature type="transmembrane region" description="Helical" evidence="6">
    <location>
        <begin position="122"/>
        <end position="143"/>
    </location>
</feature>
<comment type="caution">
    <text evidence="8">The sequence shown here is derived from an EMBL/GenBank/DDBJ whole genome shotgun (WGS) entry which is preliminary data.</text>
</comment>
<protein>
    <recommendedName>
        <fullName evidence="7">Cytochrome b561 bacterial/Ni-hydrogenase domain-containing protein</fullName>
    </recommendedName>
</protein>
<dbReference type="InterPro" id="IPR016174">
    <property type="entry name" value="Di-haem_cyt_TM"/>
</dbReference>
<dbReference type="GO" id="GO:0022904">
    <property type="term" value="P:respiratory electron transport chain"/>
    <property type="evidence" value="ECO:0007669"/>
    <property type="project" value="InterPro"/>
</dbReference>
<sequence>MENQTIHQETDPGSAVSSSYQRHPLATRLLHWTSAIAIFTLLWTGFWIFNIHPRLYWGDVGNFDTPALAELTADTSTSIPEIFIKVGDYSLEVTGLIGQVRRMPFIRVAAYPEGFKFGGNRALHFTAAWAFVFGWLLFVYHLISSGRLRDNWLPKTGEMSPRNIGRDILNHLKLRRAHGDAAKHYNILQKLAYLIVMFAVLPLMLLTGLTMSNSVTTAWPFLFDLFGGRQSARTLHFIFAFLVLLFILIHVLQLFVAGFINHLRGMITGVFHIKVEKKS</sequence>
<dbReference type="PANTHER" id="PTHR30485:SF1">
    <property type="entry name" value="CYTOCHROME YDHU-RELATED"/>
    <property type="match status" value="1"/>
</dbReference>
<feature type="transmembrane region" description="Helical" evidence="6">
    <location>
        <begin position="191"/>
        <end position="215"/>
    </location>
</feature>
<evidence type="ECO:0000313" key="8">
    <source>
        <dbReference type="EMBL" id="PCJ27484.1"/>
    </source>
</evidence>
<evidence type="ECO:0000256" key="3">
    <source>
        <dbReference type="ARBA" id="ARBA00022692"/>
    </source>
</evidence>
<dbReference type="InterPro" id="IPR011577">
    <property type="entry name" value="Cyt_b561_bac/Ni-Hgenase"/>
</dbReference>
<evidence type="ECO:0000256" key="2">
    <source>
        <dbReference type="ARBA" id="ARBA00022475"/>
    </source>
</evidence>
<evidence type="ECO:0000259" key="7">
    <source>
        <dbReference type="Pfam" id="PF01292"/>
    </source>
</evidence>
<evidence type="ECO:0000256" key="1">
    <source>
        <dbReference type="ARBA" id="ARBA00004651"/>
    </source>
</evidence>
<dbReference type="SUPFAM" id="SSF81342">
    <property type="entry name" value="Transmembrane di-heme cytochromes"/>
    <property type="match status" value="1"/>
</dbReference>
<feature type="transmembrane region" description="Helical" evidence="6">
    <location>
        <begin position="29"/>
        <end position="49"/>
    </location>
</feature>
<comment type="subcellular location">
    <subcellularLocation>
        <location evidence="1">Cell membrane</location>
        <topology evidence="1">Multi-pass membrane protein</topology>
    </subcellularLocation>
</comment>
<evidence type="ECO:0000256" key="5">
    <source>
        <dbReference type="ARBA" id="ARBA00023136"/>
    </source>
</evidence>
<evidence type="ECO:0000313" key="9">
    <source>
        <dbReference type="Proteomes" id="UP000218327"/>
    </source>
</evidence>
<dbReference type="Proteomes" id="UP000218327">
    <property type="component" value="Unassembled WGS sequence"/>
</dbReference>
<keyword evidence="4 6" id="KW-1133">Transmembrane helix</keyword>
<dbReference type="GO" id="GO:0009055">
    <property type="term" value="F:electron transfer activity"/>
    <property type="evidence" value="ECO:0007669"/>
    <property type="project" value="InterPro"/>
</dbReference>
<organism evidence="8 9">
    <name type="scientific">SAR86 cluster bacterium</name>
    <dbReference type="NCBI Taxonomy" id="2030880"/>
    <lineage>
        <taxon>Bacteria</taxon>
        <taxon>Pseudomonadati</taxon>
        <taxon>Pseudomonadota</taxon>
        <taxon>Gammaproteobacteria</taxon>
        <taxon>SAR86 cluster</taxon>
    </lineage>
</organism>
<name>A0A2A5B7C6_9GAMM</name>